<dbReference type="Gene3D" id="3.40.50.2300">
    <property type="match status" value="1"/>
</dbReference>
<dbReference type="InterPro" id="IPR011006">
    <property type="entry name" value="CheY-like_superfamily"/>
</dbReference>
<organism evidence="3 4">
    <name type="scientific">Thalassolituus maritimus</name>
    <dbReference type="NCBI Taxonomy" id="484498"/>
    <lineage>
        <taxon>Bacteria</taxon>
        <taxon>Pseudomonadati</taxon>
        <taxon>Pseudomonadota</taxon>
        <taxon>Gammaproteobacteria</taxon>
        <taxon>Oceanospirillales</taxon>
        <taxon>Oceanospirillaceae</taxon>
        <taxon>Thalassolituus</taxon>
    </lineage>
</organism>
<protein>
    <recommendedName>
        <fullName evidence="2">Response regulatory domain-containing protein</fullName>
    </recommendedName>
</protein>
<evidence type="ECO:0000259" key="2">
    <source>
        <dbReference type="PROSITE" id="PS50110"/>
    </source>
</evidence>
<keyword evidence="1" id="KW-0597">Phosphoprotein</keyword>
<evidence type="ECO:0000313" key="3">
    <source>
        <dbReference type="EMBL" id="GAA6144365.1"/>
    </source>
</evidence>
<keyword evidence="4" id="KW-1185">Reference proteome</keyword>
<dbReference type="SUPFAM" id="SSF52172">
    <property type="entry name" value="CheY-like"/>
    <property type="match status" value="1"/>
</dbReference>
<dbReference type="CDD" id="cd00156">
    <property type="entry name" value="REC"/>
    <property type="match status" value="1"/>
</dbReference>
<feature type="domain" description="Response regulatory" evidence="2">
    <location>
        <begin position="4"/>
        <end position="117"/>
    </location>
</feature>
<name>A0ABP9ZW54_9GAMM</name>
<proteinExistence type="predicted"/>
<dbReference type="Proteomes" id="UP001481413">
    <property type="component" value="Unassembled WGS sequence"/>
</dbReference>
<dbReference type="Pfam" id="PF00072">
    <property type="entry name" value="Response_reg"/>
    <property type="match status" value="1"/>
</dbReference>
<accession>A0ABP9ZW54</accession>
<evidence type="ECO:0000313" key="4">
    <source>
        <dbReference type="Proteomes" id="UP001481413"/>
    </source>
</evidence>
<dbReference type="InterPro" id="IPR001789">
    <property type="entry name" value="Sig_transdc_resp-reg_receiver"/>
</dbReference>
<reference evidence="3 4" key="1">
    <citation type="submission" date="2024-04" db="EMBL/GenBank/DDBJ databases">
        <title>Draft genome sequence of Thalassolituus maritimus NBRC 116585.</title>
        <authorList>
            <person name="Miyakawa T."/>
            <person name="Kusuya Y."/>
            <person name="Miura T."/>
        </authorList>
    </citation>
    <scope>NUCLEOTIDE SEQUENCE [LARGE SCALE GENOMIC DNA]</scope>
    <source>
        <strain evidence="3 4">5NW40-0001</strain>
    </source>
</reference>
<feature type="modified residue" description="4-aspartylphosphate" evidence="1">
    <location>
        <position position="50"/>
    </location>
</feature>
<gene>
    <name evidence="3" type="ORF">NBRC116585_04820</name>
</gene>
<dbReference type="RefSeq" id="WP_353293293.1">
    <property type="nucleotide sequence ID" value="NZ_BAABWH010000001.1"/>
</dbReference>
<dbReference type="SMART" id="SM00448">
    <property type="entry name" value="REC"/>
    <property type="match status" value="1"/>
</dbReference>
<sequence>MPGKVVVLDSEKHSVSLLGHILSHLDVSGFSNVEEFLASGDKESDCIVLDGSGMGSSDDELFRMLREHPNTAGIPVIYVGDNLNIDTRLAIYEAGVDDYVSKPFDVADLQAKVTRAMHQRRYERELLDSAENAKQAAFEAMTHSAEQGEIVRFMEQISMCQKLDELAQALLSLLSRFGLNAVFSCWLEGDEWPHYYSHAGSTSPLEQDLMQSGHGGGRIMEFGRRMLVNYPRTSLLIKNTPYEDAARFGRIKDHLAVVLSAADARVSSLNMEERLRQKDKLLDVVADVKQALIDVQHRQDQMKARAASERDDVKLELREELLTLGLHEEQEERMLSLVMDFLKSLEGLYNEAMDWQEDLEPVMQAIEYVVSGGEQTA</sequence>
<comment type="caution">
    <text evidence="3">The sequence shown here is derived from an EMBL/GenBank/DDBJ whole genome shotgun (WGS) entry which is preliminary data.</text>
</comment>
<evidence type="ECO:0000256" key="1">
    <source>
        <dbReference type="PROSITE-ProRule" id="PRU00169"/>
    </source>
</evidence>
<dbReference type="EMBL" id="BAABWH010000001">
    <property type="protein sequence ID" value="GAA6144365.1"/>
    <property type="molecule type" value="Genomic_DNA"/>
</dbReference>
<dbReference type="PROSITE" id="PS50110">
    <property type="entry name" value="RESPONSE_REGULATORY"/>
    <property type="match status" value="1"/>
</dbReference>